<dbReference type="VEuPathDB" id="FungiDB:CPAG_08864"/>
<organism evidence="2 3">
    <name type="scientific">Coccidioides posadasii RMSCC 3488</name>
    <dbReference type="NCBI Taxonomy" id="454284"/>
    <lineage>
        <taxon>Eukaryota</taxon>
        <taxon>Fungi</taxon>
        <taxon>Dikarya</taxon>
        <taxon>Ascomycota</taxon>
        <taxon>Pezizomycotina</taxon>
        <taxon>Eurotiomycetes</taxon>
        <taxon>Eurotiomycetidae</taxon>
        <taxon>Onygenales</taxon>
        <taxon>Onygenaceae</taxon>
        <taxon>Coccidioides</taxon>
    </lineage>
</organism>
<reference evidence="3" key="3">
    <citation type="journal article" date="2010" name="Genome Res.">
        <title>Population genomic sequencing of Coccidioides fungi reveals recent hybridization and transposon control.</title>
        <authorList>
            <person name="Neafsey D.E."/>
            <person name="Barker B.M."/>
            <person name="Sharpton T.J."/>
            <person name="Stajich J.E."/>
            <person name="Park D.J."/>
            <person name="Whiston E."/>
            <person name="Hung C.-Y."/>
            <person name="McMahan C."/>
            <person name="White J."/>
            <person name="Sykes S."/>
            <person name="Heiman D."/>
            <person name="Young S."/>
            <person name="Zeng Q."/>
            <person name="Abouelleil A."/>
            <person name="Aftuck L."/>
            <person name="Bessette D."/>
            <person name="Brown A."/>
            <person name="FitzGerald M."/>
            <person name="Lui A."/>
            <person name="Macdonald J.P."/>
            <person name="Priest M."/>
            <person name="Orbach M.J."/>
            <person name="Galgiani J.N."/>
            <person name="Kirkland T.N."/>
            <person name="Cole G.T."/>
            <person name="Birren B.W."/>
            <person name="Henn M.R."/>
            <person name="Taylor J.W."/>
            <person name="Rounsley S.D."/>
        </authorList>
    </citation>
    <scope>NUCLEOTIDE SEQUENCE [LARGE SCALE GENOMIC DNA]</scope>
    <source>
        <strain evidence="3">RMSCC 3488</strain>
    </source>
</reference>
<sequence>MSIKCDGREWGSAATTSSPGLFPRFNGQMKPKGKKNERCVWSTEYKKSMCAKGPLHPSYIHTPRAWQAFSATLWNVLGGFDAEPTSTLAYLINPNAKNPRRLMQRALNYDW</sequence>
<evidence type="ECO:0000256" key="1">
    <source>
        <dbReference type="SAM" id="MobiDB-lite"/>
    </source>
</evidence>
<reference evidence="2 3" key="1">
    <citation type="submission" date="2007-06" db="EMBL/GenBank/DDBJ databases">
        <title>The Genome Sequence of Coccidioides posadasii RMSCC_3488.</title>
        <authorList>
            <consortium name="Coccidioides Genome Resources Consortium"/>
            <consortium name="The Broad Institute Genome Sequencing Platform"/>
            <person name="Henn M.R."/>
            <person name="Sykes S."/>
            <person name="Young S."/>
            <person name="Jaffe D."/>
            <person name="Berlin A."/>
            <person name="Alvarez P."/>
            <person name="Butler J."/>
            <person name="Gnerre S."/>
            <person name="Grabherr M."/>
            <person name="Mauceli E."/>
            <person name="Brockman W."/>
            <person name="Kodira C."/>
            <person name="Alvarado L."/>
            <person name="Zeng Q."/>
            <person name="Crawford M."/>
            <person name="Antoine C."/>
            <person name="Devon K."/>
            <person name="Galgiani J."/>
            <person name="Orsborn K."/>
            <person name="Lewis M.L."/>
            <person name="Nusbaum C."/>
            <person name="Galagan J."/>
            <person name="Birren B."/>
        </authorList>
    </citation>
    <scope>NUCLEOTIDE SEQUENCE [LARGE SCALE GENOMIC DNA]</scope>
    <source>
        <strain evidence="2 3">RMSCC 3488</strain>
    </source>
</reference>
<reference evidence="3" key="2">
    <citation type="journal article" date="2009" name="Genome Res.">
        <title>Comparative genomic analyses of the human fungal pathogens Coccidioides and their relatives.</title>
        <authorList>
            <person name="Sharpton T.J."/>
            <person name="Stajich J.E."/>
            <person name="Rounsley S.D."/>
            <person name="Gardner M.J."/>
            <person name="Wortman J.R."/>
            <person name="Jordar V.S."/>
            <person name="Maiti R."/>
            <person name="Kodira C.D."/>
            <person name="Neafsey D.E."/>
            <person name="Zeng Q."/>
            <person name="Hung C.-Y."/>
            <person name="McMahan C."/>
            <person name="Muszewska A."/>
            <person name="Grynberg M."/>
            <person name="Mandel M.A."/>
            <person name="Kellner E.M."/>
            <person name="Barker B.M."/>
            <person name="Galgiani J.N."/>
            <person name="Orbach M.J."/>
            <person name="Kirkland T.N."/>
            <person name="Cole G.T."/>
            <person name="Henn M.R."/>
            <person name="Birren B.W."/>
            <person name="Taylor J.W."/>
        </authorList>
    </citation>
    <scope>NUCLEOTIDE SEQUENCE [LARGE SCALE GENOMIC DNA]</scope>
    <source>
        <strain evidence="3">RMSCC 3488</strain>
    </source>
</reference>
<dbReference type="AlphaFoldDB" id="A0A0J6FT41"/>
<feature type="region of interest" description="Disordered" evidence="1">
    <location>
        <begin position="1"/>
        <end position="33"/>
    </location>
</feature>
<accession>A0A0J6FT41</accession>
<gene>
    <name evidence="2" type="ORF">CPAG_08864</name>
</gene>
<name>A0A0J6FT41_COCPO</name>
<evidence type="ECO:0000313" key="2">
    <source>
        <dbReference type="EMBL" id="KMM72570.1"/>
    </source>
</evidence>
<evidence type="ECO:0000313" key="3">
    <source>
        <dbReference type="Proteomes" id="UP000054567"/>
    </source>
</evidence>
<proteinExistence type="predicted"/>
<dbReference type="Proteomes" id="UP000054567">
    <property type="component" value="Unassembled WGS sequence"/>
</dbReference>
<dbReference type="EMBL" id="DS268114">
    <property type="protein sequence ID" value="KMM72570.1"/>
    <property type="molecule type" value="Genomic_DNA"/>
</dbReference>
<protein>
    <submittedName>
        <fullName evidence="2">Uncharacterized protein</fullName>
    </submittedName>
</protein>